<dbReference type="Proteomes" id="UP000032534">
    <property type="component" value="Unassembled WGS sequence"/>
</dbReference>
<dbReference type="PATRIC" id="fig|159743.3.peg.2559"/>
<reference evidence="2 3" key="1">
    <citation type="submission" date="2014-11" db="EMBL/GenBank/DDBJ databases">
        <title>Draft Genome Sequences of Paenibacillus polymyxa NRRL B-30509 and Paenibacillus terrae NRRL B-30644, Strains from a Poultry Environment that Produce Tridecaptin A and Paenicidins.</title>
        <authorList>
            <person name="van Belkum M.J."/>
            <person name="Lohans C.T."/>
            <person name="Vederas J.C."/>
        </authorList>
    </citation>
    <scope>NUCLEOTIDE SEQUENCE [LARGE SCALE GENOMIC DNA]</scope>
    <source>
        <strain evidence="2 3">NRRL B-30644</strain>
    </source>
</reference>
<dbReference type="InterPro" id="IPR052917">
    <property type="entry name" value="Stress-Dev_Protein"/>
</dbReference>
<sequence length="144" mass="16224">MGKTETLDRSQLEQAIVKALDNNKFCSLGTVEGGKPKVRYMALFNEGLNIHLATDRKTHKVEELKDNPNAYLLLGYEVGGTKEVVEVEATVRVTADEGLRKQVWNDSLKEWFSGPDDPDYVILDVNPTRIEYVGKQTGRQVWGK</sequence>
<accession>A0A0D7X3B4</accession>
<dbReference type="InterPro" id="IPR011576">
    <property type="entry name" value="Pyridox_Oxase_N"/>
</dbReference>
<keyword evidence="3" id="KW-1185">Reference proteome</keyword>
<dbReference type="InterPro" id="IPR012349">
    <property type="entry name" value="Split_barrel_FMN-bd"/>
</dbReference>
<dbReference type="PANTHER" id="PTHR34818:SF1">
    <property type="entry name" value="PROTEIN BLI-3"/>
    <property type="match status" value="1"/>
</dbReference>
<comment type="caution">
    <text evidence="2">The sequence shown here is derived from an EMBL/GenBank/DDBJ whole genome shotgun (WGS) entry which is preliminary data.</text>
</comment>
<dbReference type="SUPFAM" id="SSF50475">
    <property type="entry name" value="FMN-binding split barrel"/>
    <property type="match status" value="1"/>
</dbReference>
<evidence type="ECO:0000259" key="1">
    <source>
        <dbReference type="Pfam" id="PF01243"/>
    </source>
</evidence>
<dbReference type="PANTHER" id="PTHR34818">
    <property type="entry name" value="PROTEIN BLI-3"/>
    <property type="match status" value="1"/>
</dbReference>
<organism evidence="2 3">
    <name type="scientific">Paenibacillus terrae</name>
    <dbReference type="NCBI Taxonomy" id="159743"/>
    <lineage>
        <taxon>Bacteria</taxon>
        <taxon>Bacillati</taxon>
        <taxon>Bacillota</taxon>
        <taxon>Bacilli</taxon>
        <taxon>Bacillales</taxon>
        <taxon>Paenibacillaceae</taxon>
        <taxon>Paenibacillus</taxon>
    </lineage>
</organism>
<gene>
    <name evidence="2" type="ORF">QD47_11470</name>
</gene>
<dbReference type="Gene3D" id="2.30.110.10">
    <property type="entry name" value="Electron Transport, Fmn-binding Protein, Chain A"/>
    <property type="match status" value="1"/>
</dbReference>
<dbReference type="Pfam" id="PF01243">
    <property type="entry name" value="PNPOx_N"/>
    <property type="match status" value="1"/>
</dbReference>
<evidence type="ECO:0000313" key="2">
    <source>
        <dbReference type="EMBL" id="KJD45458.1"/>
    </source>
</evidence>
<dbReference type="EMBL" id="JTHP01000019">
    <property type="protein sequence ID" value="KJD45458.1"/>
    <property type="molecule type" value="Genomic_DNA"/>
</dbReference>
<evidence type="ECO:0000313" key="3">
    <source>
        <dbReference type="Proteomes" id="UP000032534"/>
    </source>
</evidence>
<feature type="domain" description="Pyridoxamine 5'-phosphate oxidase N-terminal" evidence="1">
    <location>
        <begin position="12"/>
        <end position="133"/>
    </location>
</feature>
<proteinExistence type="predicted"/>
<name>A0A0D7X3B4_9BACL</name>
<dbReference type="RefSeq" id="WP_044646254.1">
    <property type="nucleotide sequence ID" value="NZ_JTHP01000019.1"/>
</dbReference>
<protein>
    <submittedName>
        <fullName evidence="2">General stress protein</fullName>
    </submittedName>
</protein>
<dbReference type="AlphaFoldDB" id="A0A0D7X3B4"/>
<dbReference type="OrthoDB" id="5431160at2"/>